<feature type="compositionally biased region" description="Low complexity" evidence="4">
    <location>
        <begin position="446"/>
        <end position="460"/>
    </location>
</feature>
<sequence length="531" mass="57658">MAEKDAPSRLRRAVKENNLFLVRRLVQRTDMRNPDPAPRRLTSLAWSALLGHEETFEFLLVAGHDDRELSRDFENNTILMILADSGPPPNVYTSSASTLDFNSAALRMARLYYDRYQATHKDLLDWANVQGRTALHLAAVKGNEDLVRVFCDLGADINLSDNQGNTPLHYASAWGHVSIVQLLIERGCNYNSRNNQNFIASDYAYSFSTQEMQKTAEKQYELTKKSRRVAVQNGRPLDYGGSTPINIPAGARDILPRMRSGSGTSRTTATSDSGEFDVHGQTPLTASSSPSQPSTGSGSFFYSPKTPGHHIPHVPSANSMATFSGATASGKPVKNAASALSPIANRVRAQDADAREKYMHRNRSGSSSTDNRSQTGSTFSGGLAVHDEVPLDHPQSGTVTPRRLRPSVSAAQLRSTNDSPIPVGEHRSRAGTNPSTKATPSIIPQLNRSSSTSNSLRSFTPIGTGIEEGESYYGPPSQYAQFPEPPTAQEDTSTPTAARRKFHLLSKPSHGGVDLSSNHRRGMSATAVRGP</sequence>
<protein>
    <submittedName>
        <fullName evidence="5">Ankyrin</fullName>
    </submittedName>
</protein>
<accession>A0A9P6C801</accession>
<feature type="repeat" description="ANK" evidence="3">
    <location>
        <begin position="130"/>
        <end position="162"/>
    </location>
</feature>
<feature type="compositionally biased region" description="Polar residues" evidence="4">
    <location>
        <begin position="364"/>
        <end position="380"/>
    </location>
</feature>
<dbReference type="SMART" id="SM00248">
    <property type="entry name" value="ANK"/>
    <property type="match status" value="3"/>
</dbReference>
<evidence type="ECO:0000256" key="2">
    <source>
        <dbReference type="ARBA" id="ARBA00023043"/>
    </source>
</evidence>
<evidence type="ECO:0000313" key="6">
    <source>
        <dbReference type="Proteomes" id="UP000807342"/>
    </source>
</evidence>
<dbReference type="PROSITE" id="PS50297">
    <property type="entry name" value="ANK_REP_REGION"/>
    <property type="match status" value="2"/>
</dbReference>
<gene>
    <name evidence="5" type="ORF">P691DRAFT_662785</name>
</gene>
<evidence type="ECO:0000313" key="5">
    <source>
        <dbReference type="EMBL" id="KAF9451658.1"/>
    </source>
</evidence>
<dbReference type="PANTHER" id="PTHR24171">
    <property type="entry name" value="ANKYRIN REPEAT DOMAIN-CONTAINING PROTEIN 39-RELATED"/>
    <property type="match status" value="1"/>
</dbReference>
<feature type="compositionally biased region" description="Low complexity" evidence="4">
    <location>
        <begin position="257"/>
        <end position="273"/>
    </location>
</feature>
<keyword evidence="6" id="KW-1185">Reference proteome</keyword>
<reference evidence="5" key="1">
    <citation type="submission" date="2020-11" db="EMBL/GenBank/DDBJ databases">
        <authorList>
            <consortium name="DOE Joint Genome Institute"/>
            <person name="Ahrendt S."/>
            <person name="Riley R."/>
            <person name="Andreopoulos W."/>
            <person name="Labutti K."/>
            <person name="Pangilinan J."/>
            <person name="Ruiz-Duenas F.J."/>
            <person name="Barrasa J.M."/>
            <person name="Sanchez-Garcia M."/>
            <person name="Camarero S."/>
            <person name="Miyauchi S."/>
            <person name="Serrano A."/>
            <person name="Linde D."/>
            <person name="Babiker R."/>
            <person name="Drula E."/>
            <person name="Ayuso-Fernandez I."/>
            <person name="Pacheco R."/>
            <person name="Padilla G."/>
            <person name="Ferreira P."/>
            <person name="Barriuso J."/>
            <person name="Kellner H."/>
            <person name="Castanera R."/>
            <person name="Alfaro M."/>
            <person name="Ramirez L."/>
            <person name="Pisabarro A.G."/>
            <person name="Kuo A."/>
            <person name="Tritt A."/>
            <person name="Lipzen A."/>
            <person name="He G."/>
            <person name="Yan M."/>
            <person name="Ng V."/>
            <person name="Cullen D."/>
            <person name="Martin F."/>
            <person name="Rosso M.-N."/>
            <person name="Henrissat B."/>
            <person name="Hibbett D."/>
            <person name="Martinez A.T."/>
            <person name="Grigoriev I.V."/>
        </authorList>
    </citation>
    <scope>NUCLEOTIDE SEQUENCE</scope>
    <source>
        <strain evidence="5">MF-IS2</strain>
    </source>
</reference>
<keyword evidence="1" id="KW-0677">Repeat</keyword>
<dbReference type="PRINTS" id="PR01415">
    <property type="entry name" value="ANKYRIN"/>
</dbReference>
<proteinExistence type="predicted"/>
<evidence type="ECO:0000256" key="3">
    <source>
        <dbReference type="PROSITE-ProRule" id="PRU00023"/>
    </source>
</evidence>
<dbReference type="SUPFAM" id="SSF48403">
    <property type="entry name" value="Ankyrin repeat"/>
    <property type="match status" value="1"/>
</dbReference>
<dbReference type="Proteomes" id="UP000807342">
    <property type="component" value="Unassembled WGS sequence"/>
</dbReference>
<evidence type="ECO:0000256" key="1">
    <source>
        <dbReference type="ARBA" id="ARBA00022737"/>
    </source>
</evidence>
<dbReference type="Gene3D" id="1.25.40.20">
    <property type="entry name" value="Ankyrin repeat-containing domain"/>
    <property type="match status" value="1"/>
</dbReference>
<feature type="compositionally biased region" description="Polar residues" evidence="4">
    <location>
        <begin position="409"/>
        <end position="419"/>
    </location>
</feature>
<feature type="compositionally biased region" description="Basic and acidic residues" evidence="4">
    <location>
        <begin position="348"/>
        <end position="359"/>
    </location>
</feature>
<feature type="repeat" description="ANK" evidence="3">
    <location>
        <begin position="163"/>
        <end position="195"/>
    </location>
</feature>
<dbReference type="InterPro" id="IPR036770">
    <property type="entry name" value="Ankyrin_rpt-contain_sf"/>
</dbReference>
<feature type="compositionally biased region" description="Low complexity" evidence="4">
    <location>
        <begin position="281"/>
        <end position="299"/>
    </location>
</feature>
<dbReference type="Pfam" id="PF12796">
    <property type="entry name" value="Ank_2"/>
    <property type="match status" value="1"/>
</dbReference>
<dbReference type="InterPro" id="IPR002110">
    <property type="entry name" value="Ankyrin_rpt"/>
</dbReference>
<dbReference type="OrthoDB" id="341259at2759"/>
<keyword evidence="2 3" id="KW-0040">ANK repeat</keyword>
<dbReference type="PROSITE" id="PS50088">
    <property type="entry name" value="ANK_REPEAT"/>
    <property type="match status" value="2"/>
</dbReference>
<comment type="caution">
    <text evidence="5">The sequence shown here is derived from an EMBL/GenBank/DDBJ whole genome shotgun (WGS) entry which is preliminary data.</text>
</comment>
<organism evidence="5 6">
    <name type="scientific">Macrolepiota fuliginosa MF-IS2</name>
    <dbReference type="NCBI Taxonomy" id="1400762"/>
    <lineage>
        <taxon>Eukaryota</taxon>
        <taxon>Fungi</taxon>
        <taxon>Dikarya</taxon>
        <taxon>Basidiomycota</taxon>
        <taxon>Agaricomycotina</taxon>
        <taxon>Agaricomycetes</taxon>
        <taxon>Agaricomycetidae</taxon>
        <taxon>Agaricales</taxon>
        <taxon>Agaricineae</taxon>
        <taxon>Agaricaceae</taxon>
        <taxon>Macrolepiota</taxon>
    </lineage>
</organism>
<feature type="compositionally biased region" description="Polar residues" evidence="4">
    <location>
        <begin position="316"/>
        <end position="327"/>
    </location>
</feature>
<feature type="compositionally biased region" description="Polar residues" evidence="4">
    <location>
        <begin position="430"/>
        <end position="444"/>
    </location>
</feature>
<name>A0A9P6C801_9AGAR</name>
<feature type="region of interest" description="Disordered" evidence="4">
    <location>
        <begin position="233"/>
        <end position="531"/>
    </location>
</feature>
<dbReference type="EMBL" id="MU151082">
    <property type="protein sequence ID" value="KAF9451658.1"/>
    <property type="molecule type" value="Genomic_DNA"/>
</dbReference>
<evidence type="ECO:0000256" key="4">
    <source>
        <dbReference type="SAM" id="MobiDB-lite"/>
    </source>
</evidence>
<dbReference type="AlphaFoldDB" id="A0A9P6C801"/>